<comment type="caution">
    <text evidence="1">The sequence shown here is derived from an EMBL/GenBank/DDBJ whole genome shotgun (WGS) entry which is preliminary data.</text>
</comment>
<evidence type="ECO:0000313" key="1">
    <source>
        <dbReference type="EMBL" id="ETW94583.1"/>
    </source>
</evidence>
<accession>W4L910</accession>
<dbReference type="Proteomes" id="UP000019141">
    <property type="component" value="Unassembled WGS sequence"/>
</dbReference>
<reference evidence="1 2" key="1">
    <citation type="journal article" date="2014" name="Nature">
        <title>An environmental bacterial taxon with a large and distinct metabolic repertoire.</title>
        <authorList>
            <person name="Wilson M.C."/>
            <person name="Mori T."/>
            <person name="Ruckert C."/>
            <person name="Uria A.R."/>
            <person name="Helf M.J."/>
            <person name="Takada K."/>
            <person name="Gernert C."/>
            <person name="Steffens U.A."/>
            <person name="Heycke N."/>
            <person name="Schmitt S."/>
            <person name="Rinke C."/>
            <person name="Helfrich E.J."/>
            <person name="Brachmann A.O."/>
            <person name="Gurgui C."/>
            <person name="Wakimoto T."/>
            <person name="Kracht M."/>
            <person name="Crusemann M."/>
            <person name="Hentschel U."/>
            <person name="Abe I."/>
            <person name="Matsunaga S."/>
            <person name="Kalinowski J."/>
            <person name="Takeyama H."/>
            <person name="Piel J."/>
        </authorList>
    </citation>
    <scope>NUCLEOTIDE SEQUENCE [LARGE SCALE GENOMIC DNA]</scope>
    <source>
        <strain evidence="2">TSY1</strain>
    </source>
</reference>
<dbReference type="AlphaFoldDB" id="W4L910"/>
<keyword evidence="2" id="KW-1185">Reference proteome</keyword>
<dbReference type="EMBL" id="AZHW01001044">
    <property type="protein sequence ID" value="ETW94583.1"/>
    <property type="molecule type" value="Genomic_DNA"/>
</dbReference>
<organism evidence="1 2">
    <name type="scientific">Entotheonella factor</name>
    <dbReference type="NCBI Taxonomy" id="1429438"/>
    <lineage>
        <taxon>Bacteria</taxon>
        <taxon>Pseudomonadati</taxon>
        <taxon>Nitrospinota/Tectimicrobiota group</taxon>
        <taxon>Candidatus Tectimicrobiota</taxon>
        <taxon>Candidatus Entotheonellia</taxon>
        <taxon>Candidatus Entotheonellales</taxon>
        <taxon>Candidatus Entotheonellaceae</taxon>
        <taxon>Candidatus Entotheonella</taxon>
    </lineage>
</organism>
<evidence type="ECO:0000313" key="2">
    <source>
        <dbReference type="Proteomes" id="UP000019141"/>
    </source>
</evidence>
<protein>
    <submittedName>
        <fullName evidence="1">Uncharacterized protein</fullName>
    </submittedName>
</protein>
<sequence>MRSGQYNHDSEYFRDLARHDQERQEAITQLRMMLD</sequence>
<name>W4L910_ENTF1</name>
<proteinExistence type="predicted"/>
<dbReference type="HOGENOM" id="CLU_3363953_0_0_7"/>
<gene>
    <name evidence="1" type="ORF">ETSY1_34225</name>
</gene>